<evidence type="ECO:0000313" key="1">
    <source>
        <dbReference type="EMBL" id="KUR71205.1"/>
    </source>
</evidence>
<reference evidence="1 2" key="1">
    <citation type="submission" date="2015-10" db="EMBL/GenBank/DDBJ databases">
        <title>Draft genome sequence of Novosphingobium fuchskuhlense DSM 25065 isolated from a surface water sample of the southwest basin of Lake Grosse Fuchskuhle.</title>
        <authorList>
            <person name="Ruckert C."/>
            <person name="Winkler A."/>
            <person name="Glaeser J."/>
            <person name="Grossart H.-P."/>
            <person name="Kalinowski J."/>
            <person name="Glaeser S."/>
        </authorList>
    </citation>
    <scope>NUCLEOTIDE SEQUENCE [LARGE SCALE GENOMIC DNA]</scope>
    <source>
        <strain evidence="1 2">FNE08-7</strain>
    </source>
</reference>
<accession>A0A117UUP3</accession>
<evidence type="ECO:0000313" key="2">
    <source>
        <dbReference type="Proteomes" id="UP000058012"/>
    </source>
</evidence>
<keyword evidence="2" id="KW-1185">Reference proteome</keyword>
<comment type="caution">
    <text evidence="1">The sequence shown here is derived from an EMBL/GenBank/DDBJ whole genome shotgun (WGS) entry which is preliminary data.</text>
</comment>
<dbReference type="AlphaFoldDB" id="A0A117UUP3"/>
<name>A0A117UUP3_9SPHN</name>
<sequence>MATPVTTAELIAILAPFAGYKLNPPRSPEGYPRQNVAVDIYARAEHMIDCDLRGVDADGVGVFFYNAREVTPWDRIREVRVAGLDADGERVSTRVFQHVGAVKVAA</sequence>
<dbReference type="Proteomes" id="UP000058012">
    <property type="component" value="Unassembled WGS sequence"/>
</dbReference>
<dbReference type="EMBL" id="LLZS01000007">
    <property type="protein sequence ID" value="KUR71205.1"/>
    <property type="molecule type" value="Genomic_DNA"/>
</dbReference>
<dbReference type="STRING" id="1117702.AQZ52_11075"/>
<dbReference type="RefSeq" id="WP_067910478.1">
    <property type="nucleotide sequence ID" value="NZ_KQ954245.1"/>
</dbReference>
<proteinExistence type="predicted"/>
<gene>
    <name evidence="1" type="ORF">AQZ52_11075</name>
</gene>
<protein>
    <submittedName>
        <fullName evidence="1">Uncharacterized protein</fullName>
    </submittedName>
</protein>
<organism evidence="1 2">
    <name type="scientific">Novosphingobium fuchskuhlense</name>
    <dbReference type="NCBI Taxonomy" id="1117702"/>
    <lineage>
        <taxon>Bacteria</taxon>
        <taxon>Pseudomonadati</taxon>
        <taxon>Pseudomonadota</taxon>
        <taxon>Alphaproteobacteria</taxon>
        <taxon>Sphingomonadales</taxon>
        <taxon>Sphingomonadaceae</taxon>
        <taxon>Novosphingobium</taxon>
    </lineage>
</organism>